<evidence type="ECO:0000256" key="15">
    <source>
        <dbReference type="SAM" id="SignalP"/>
    </source>
</evidence>
<keyword evidence="11 14" id="KW-0119">Carbohydrate metabolism</keyword>
<keyword evidence="7" id="KW-0479">Metal-binding</keyword>
<feature type="domain" description="Alpha-amylase C-terminal" evidence="16">
    <location>
        <begin position="438"/>
        <end position="525"/>
    </location>
</feature>
<evidence type="ECO:0000256" key="5">
    <source>
        <dbReference type="ARBA" id="ARBA00011245"/>
    </source>
</evidence>
<comment type="similarity">
    <text evidence="4 13">Belongs to the glycosyl hydrolase 13 family.</text>
</comment>
<keyword evidence="9" id="KW-0106">Calcium</keyword>
<evidence type="ECO:0000256" key="8">
    <source>
        <dbReference type="ARBA" id="ARBA00022801"/>
    </source>
</evidence>
<evidence type="ECO:0000259" key="16">
    <source>
        <dbReference type="SMART" id="SM00632"/>
    </source>
</evidence>
<dbReference type="GO" id="GO:0005975">
    <property type="term" value="P:carbohydrate metabolic process"/>
    <property type="evidence" value="ECO:0007669"/>
    <property type="project" value="InterPro"/>
</dbReference>
<dbReference type="EMBL" id="CAJPIZ010006666">
    <property type="protein sequence ID" value="CAG2109718.1"/>
    <property type="molecule type" value="Genomic_DNA"/>
</dbReference>
<dbReference type="InterPro" id="IPR006047">
    <property type="entry name" value="GH13_cat_dom"/>
</dbReference>
<dbReference type="SMART" id="SM00642">
    <property type="entry name" value="Aamy"/>
    <property type="match status" value="1"/>
</dbReference>
<dbReference type="InterPro" id="IPR031319">
    <property type="entry name" value="A-amylase_C"/>
</dbReference>
<keyword evidence="12 14" id="KW-0326">Glycosidase</keyword>
<evidence type="ECO:0000313" key="19">
    <source>
        <dbReference type="Proteomes" id="UP000759131"/>
    </source>
</evidence>
<evidence type="ECO:0000256" key="3">
    <source>
        <dbReference type="ARBA" id="ARBA00001923"/>
    </source>
</evidence>
<dbReference type="SUPFAM" id="SSF51011">
    <property type="entry name" value="Glycosyl hydrolase domain"/>
    <property type="match status" value="1"/>
</dbReference>
<comment type="subunit">
    <text evidence="5">Monomer.</text>
</comment>
<dbReference type="EMBL" id="OC861241">
    <property type="protein sequence ID" value="CAD7629288.1"/>
    <property type="molecule type" value="Genomic_DNA"/>
</dbReference>
<evidence type="ECO:0000256" key="6">
    <source>
        <dbReference type="ARBA" id="ARBA00012595"/>
    </source>
</evidence>
<accession>A0A7R9Q1Y1</accession>
<organism evidence="18">
    <name type="scientific">Medioppia subpectinata</name>
    <dbReference type="NCBI Taxonomy" id="1979941"/>
    <lineage>
        <taxon>Eukaryota</taxon>
        <taxon>Metazoa</taxon>
        <taxon>Ecdysozoa</taxon>
        <taxon>Arthropoda</taxon>
        <taxon>Chelicerata</taxon>
        <taxon>Arachnida</taxon>
        <taxon>Acari</taxon>
        <taxon>Acariformes</taxon>
        <taxon>Sarcoptiformes</taxon>
        <taxon>Oribatida</taxon>
        <taxon>Brachypylina</taxon>
        <taxon>Oppioidea</taxon>
        <taxon>Oppiidae</taxon>
        <taxon>Medioppia</taxon>
    </lineage>
</organism>
<dbReference type="AlphaFoldDB" id="A0A7R9Q1Y1"/>
<feature type="signal peptide" evidence="15">
    <location>
        <begin position="1"/>
        <end position="22"/>
    </location>
</feature>
<dbReference type="InterPro" id="IPR006048">
    <property type="entry name" value="A-amylase/branching_C"/>
</dbReference>
<comment type="cofactor">
    <cofactor evidence="3">
        <name>chloride</name>
        <dbReference type="ChEBI" id="CHEBI:17996"/>
    </cofactor>
</comment>
<keyword evidence="10" id="KW-0868">Chloride</keyword>
<comment type="catalytic activity">
    <reaction evidence="1 14">
        <text>Endohydrolysis of (1-&gt;4)-alpha-D-glucosidic linkages in polysaccharides containing three or more (1-&gt;4)-alpha-linked D-glucose units.</text>
        <dbReference type="EC" id="3.2.1.1"/>
    </reaction>
</comment>
<dbReference type="InterPro" id="IPR013780">
    <property type="entry name" value="Glyco_hydro_b"/>
</dbReference>
<dbReference type="Gene3D" id="2.60.40.1180">
    <property type="entry name" value="Golgi alpha-mannosidase II"/>
    <property type="match status" value="1"/>
</dbReference>
<dbReference type="InterPro" id="IPR017853">
    <property type="entry name" value="GH"/>
</dbReference>
<evidence type="ECO:0000256" key="4">
    <source>
        <dbReference type="ARBA" id="ARBA00008061"/>
    </source>
</evidence>
<name>A0A7R9Q1Y1_9ACAR</name>
<dbReference type="OrthoDB" id="550577at2759"/>
<evidence type="ECO:0000256" key="12">
    <source>
        <dbReference type="ARBA" id="ARBA00023295"/>
    </source>
</evidence>
<gene>
    <name evidence="18" type="ORF">OSB1V03_LOCUS9705</name>
</gene>
<reference evidence="18" key="1">
    <citation type="submission" date="2020-11" db="EMBL/GenBank/DDBJ databases">
        <authorList>
            <person name="Tran Van P."/>
        </authorList>
    </citation>
    <scope>NUCLEOTIDE SEQUENCE</scope>
</reference>
<dbReference type="Pfam" id="PF02806">
    <property type="entry name" value="Alpha-amylase_C"/>
    <property type="match status" value="1"/>
</dbReference>
<dbReference type="GO" id="GO:0004556">
    <property type="term" value="F:alpha-amylase activity"/>
    <property type="evidence" value="ECO:0007669"/>
    <property type="project" value="UniProtKB-UniRule"/>
</dbReference>
<evidence type="ECO:0000256" key="2">
    <source>
        <dbReference type="ARBA" id="ARBA00001913"/>
    </source>
</evidence>
<dbReference type="PANTHER" id="PTHR43447">
    <property type="entry name" value="ALPHA-AMYLASE"/>
    <property type="match status" value="1"/>
</dbReference>
<evidence type="ECO:0000256" key="1">
    <source>
        <dbReference type="ARBA" id="ARBA00000548"/>
    </source>
</evidence>
<evidence type="ECO:0000256" key="14">
    <source>
        <dbReference type="RuleBase" id="RU361134"/>
    </source>
</evidence>
<keyword evidence="19" id="KW-1185">Reference proteome</keyword>
<protein>
    <recommendedName>
        <fullName evidence="6 14">Alpha-amylase</fullName>
        <ecNumber evidence="6 14">3.2.1.1</ecNumber>
    </recommendedName>
</protein>
<evidence type="ECO:0000313" key="18">
    <source>
        <dbReference type="EMBL" id="CAD7629288.1"/>
    </source>
</evidence>
<dbReference type="InterPro" id="IPR006046">
    <property type="entry name" value="Alpha_amylase"/>
</dbReference>
<evidence type="ECO:0000256" key="10">
    <source>
        <dbReference type="ARBA" id="ARBA00023214"/>
    </source>
</evidence>
<dbReference type="PRINTS" id="PR00110">
    <property type="entry name" value="ALPHAAMYLASE"/>
</dbReference>
<feature type="chain" id="PRO_5035593017" description="Alpha-amylase" evidence="15">
    <location>
        <begin position="23"/>
        <end position="526"/>
    </location>
</feature>
<keyword evidence="8 14" id="KW-0378">Hydrolase</keyword>
<dbReference type="Pfam" id="PF00128">
    <property type="entry name" value="Alpha-amylase"/>
    <property type="match status" value="1"/>
</dbReference>
<evidence type="ECO:0000256" key="11">
    <source>
        <dbReference type="ARBA" id="ARBA00023277"/>
    </source>
</evidence>
<proteinExistence type="inferred from homology"/>
<feature type="domain" description="Glycosyl hydrolase family 13 catalytic" evidence="17">
    <location>
        <begin position="35"/>
        <end position="429"/>
    </location>
</feature>
<sequence length="526" mass="58872">MFTNTLYIGLVLVAVGFGTGSAGPNSDPHFAGNRSVIVEMMEWKHSEVAKECELFMGPYGYGGVQVSPVHECAILVNRPWWERYQPVSYKIASRSGDEAQFADMVARCNKAGVRVYVDIVLNHMTMAEQGKCKGTAGDAYDGAGEHYSAVPYEPQDFHGKESCPNADLNIHDSDNPTEARMCQMGGLRDLNQARDNVRKHQADYLNKLIDHGVAGFRSDASQHQWPQDLGAIIASLHTLNTAHGFPANSHPFFYHEYIEHGPNVKATEYTPLGRVIEFKNYENLARVFRGLNDQRLCYLRNYGGGPKGWGMLDNNDAVVMVDNHDLQRGHSGDINVTVTFFEPKLLKLTTAFMLAWPYAVPRIMSSYYWPRNLQRQGDHFIDSNSYIGPPHDSSDNILDVTRNPDLSCNTDKWICEHRWRQIYNMVAFRNIAGAEPVQHWWEFNNQIAFSRGSKAYIAINNDVKPIDMTADTGLPAGTYCDVISGNLAGGKCTGRQVVVGADGKAHIVVDNKWDDTMIAFHIMSKL</sequence>
<dbReference type="CDD" id="cd11317">
    <property type="entry name" value="AmyAc_bac_euk_AmyA"/>
    <property type="match status" value="1"/>
</dbReference>
<evidence type="ECO:0000259" key="17">
    <source>
        <dbReference type="SMART" id="SM00642"/>
    </source>
</evidence>
<evidence type="ECO:0000256" key="13">
    <source>
        <dbReference type="RuleBase" id="RU003615"/>
    </source>
</evidence>
<evidence type="ECO:0000256" key="9">
    <source>
        <dbReference type="ARBA" id="ARBA00022837"/>
    </source>
</evidence>
<dbReference type="GO" id="GO:0046872">
    <property type="term" value="F:metal ion binding"/>
    <property type="evidence" value="ECO:0007669"/>
    <property type="project" value="UniProtKB-KW"/>
</dbReference>
<dbReference type="SUPFAM" id="SSF51445">
    <property type="entry name" value="(Trans)glycosidases"/>
    <property type="match status" value="1"/>
</dbReference>
<evidence type="ECO:0000256" key="7">
    <source>
        <dbReference type="ARBA" id="ARBA00022723"/>
    </source>
</evidence>
<dbReference type="Proteomes" id="UP000759131">
    <property type="component" value="Unassembled WGS sequence"/>
</dbReference>
<dbReference type="Gene3D" id="3.20.20.80">
    <property type="entry name" value="Glycosidases"/>
    <property type="match status" value="1"/>
</dbReference>
<comment type="cofactor">
    <cofactor evidence="2">
        <name>Ca(2+)</name>
        <dbReference type="ChEBI" id="CHEBI:29108"/>
    </cofactor>
</comment>
<keyword evidence="15" id="KW-0732">Signal</keyword>
<dbReference type="SMART" id="SM00632">
    <property type="entry name" value="Aamy_C"/>
    <property type="match status" value="1"/>
</dbReference>
<dbReference type="EC" id="3.2.1.1" evidence="6 14"/>